<proteinExistence type="predicted"/>
<accession>A0ABD2VSH2</accession>
<dbReference type="AlphaFoldDB" id="A0ABD2VSH2"/>
<protein>
    <submittedName>
        <fullName evidence="1">Uncharacterized protein</fullName>
    </submittedName>
</protein>
<comment type="caution">
    <text evidence="1">The sequence shown here is derived from an EMBL/GenBank/DDBJ whole genome shotgun (WGS) entry which is preliminary data.</text>
</comment>
<evidence type="ECO:0000313" key="2">
    <source>
        <dbReference type="Proteomes" id="UP001627154"/>
    </source>
</evidence>
<sequence length="96" mass="11068">MSSVLRKKERVTRIERPYDRTRARGKINIACSAYNWSACAALIHRSKINTPGYSVYSRDRMCSRTYPFTTWALYRAARPGLSASSSPWRHLRLPCA</sequence>
<evidence type="ECO:0000313" key="1">
    <source>
        <dbReference type="EMBL" id="KAL3383677.1"/>
    </source>
</evidence>
<reference evidence="1 2" key="1">
    <citation type="journal article" date="2024" name="bioRxiv">
        <title>A reference genome for Trichogramma kaykai: A tiny desert-dwelling parasitoid wasp with competing sex-ratio distorters.</title>
        <authorList>
            <person name="Culotta J."/>
            <person name="Lindsey A.R."/>
        </authorList>
    </citation>
    <scope>NUCLEOTIDE SEQUENCE [LARGE SCALE GENOMIC DNA]</scope>
    <source>
        <strain evidence="1 2">KSX58</strain>
    </source>
</reference>
<gene>
    <name evidence="1" type="ORF">TKK_020439</name>
</gene>
<dbReference type="EMBL" id="JBJJXI010000183">
    <property type="protein sequence ID" value="KAL3383677.1"/>
    <property type="molecule type" value="Genomic_DNA"/>
</dbReference>
<name>A0ABD2VSH2_9HYME</name>
<organism evidence="1 2">
    <name type="scientific">Trichogramma kaykai</name>
    <dbReference type="NCBI Taxonomy" id="54128"/>
    <lineage>
        <taxon>Eukaryota</taxon>
        <taxon>Metazoa</taxon>
        <taxon>Ecdysozoa</taxon>
        <taxon>Arthropoda</taxon>
        <taxon>Hexapoda</taxon>
        <taxon>Insecta</taxon>
        <taxon>Pterygota</taxon>
        <taxon>Neoptera</taxon>
        <taxon>Endopterygota</taxon>
        <taxon>Hymenoptera</taxon>
        <taxon>Apocrita</taxon>
        <taxon>Proctotrupomorpha</taxon>
        <taxon>Chalcidoidea</taxon>
        <taxon>Trichogrammatidae</taxon>
        <taxon>Trichogramma</taxon>
    </lineage>
</organism>
<dbReference type="Proteomes" id="UP001627154">
    <property type="component" value="Unassembled WGS sequence"/>
</dbReference>
<keyword evidence="2" id="KW-1185">Reference proteome</keyword>